<feature type="domain" description="Metallo-beta-lactamase" evidence="1">
    <location>
        <begin position="69"/>
        <end position="232"/>
    </location>
</feature>
<reference evidence="2" key="1">
    <citation type="submission" date="2022-10" db="EMBL/GenBank/DDBJ databases">
        <title>The WGS of Solirubrobacter ginsenosidimutans DSM 21036.</title>
        <authorList>
            <person name="Jiang Z."/>
        </authorList>
    </citation>
    <scope>NUCLEOTIDE SEQUENCE</scope>
    <source>
        <strain evidence="2">DSM 21036</strain>
    </source>
</reference>
<dbReference type="PANTHER" id="PTHR36839">
    <property type="entry name" value="METALLO-BETA-LACTAMASE FAMILY PROTEIN (AFU_ORTHOLOGUE AFUA_5G12770)"/>
    <property type="match status" value="1"/>
</dbReference>
<sequence>MSLPICVTCGVQYSSPRDDCPICEDPRQYVPVEGQQWTSLEALRTGHKNAIRDEGALVGIGTEPRFAIGQRALLVPHSDGNVLWDCVSLLDDETEREIDSRGGLHAIAISHPHYYSTMVEWAHRFDCPVWLHSDDRAWAMREDPKLRFWSGETHDLGDGLTLIRCGGHFAGGTVLHRAGDLLAGDIVQVIPDRAWVSFMYSFPNFIPLGESEIRSIEAALEPFAFERIYGAWWGTVIPRDGKGIVQRSAQRYVDALNGNLP</sequence>
<keyword evidence="3" id="KW-1185">Reference proteome</keyword>
<dbReference type="InterPro" id="IPR036866">
    <property type="entry name" value="RibonucZ/Hydroxyglut_hydro"/>
</dbReference>
<dbReference type="InterPro" id="IPR001279">
    <property type="entry name" value="Metallo-B-lactamas"/>
</dbReference>
<protein>
    <recommendedName>
        <fullName evidence="1">Metallo-beta-lactamase domain-containing protein</fullName>
    </recommendedName>
</protein>
<dbReference type="AlphaFoldDB" id="A0A9X3N377"/>
<comment type="caution">
    <text evidence="2">The sequence shown here is derived from an EMBL/GenBank/DDBJ whole genome shotgun (WGS) entry which is preliminary data.</text>
</comment>
<dbReference type="PANTHER" id="PTHR36839:SF1">
    <property type="entry name" value="METALLO-BETA-LACTAMASE FAMILY PROTEIN (AFU_ORTHOLOGUE AFUA_5G12770)"/>
    <property type="match status" value="1"/>
</dbReference>
<accession>A0A9X3N377</accession>
<evidence type="ECO:0000313" key="2">
    <source>
        <dbReference type="EMBL" id="MDA0164018.1"/>
    </source>
</evidence>
<dbReference type="EMBL" id="JAPDOD010000029">
    <property type="protein sequence ID" value="MDA0164018.1"/>
    <property type="molecule type" value="Genomic_DNA"/>
</dbReference>
<dbReference type="Gene3D" id="3.60.15.10">
    <property type="entry name" value="Ribonuclease Z/Hydroxyacylglutathione hydrolase-like"/>
    <property type="match status" value="1"/>
</dbReference>
<dbReference type="SMART" id="SM00849">
    <property type="entry name" value="Lactamase_B"/>
    <property type="match status" value="1"/>
</dbReference>
<gene>
    <name evidence="2" type="ORF">OM076_27345</name>
</gene>
<organism evidence="2 3">
    <name type="scientific">Solirubrobacter ginsenosidimutans</name>
    <dbReference type="NCBI Taxonomy" id="490573"/>
    <lineage>
        <taxon>Bacteria</taxon>
        <taxon>Bacillati</taxon>
        <taxon>Actinomycetota</taxon>
        <taxon>Thermoleophilia</taxon>
        <taxon>Solirubrobacterales</taxon>
        <taxon>Solirubrobacteraceae</taxon>
        <taxon>Solirubrobacter</taxon>
    </lineage>
</organism>
<dbReference type="RefSeq" id="WP_270043266.1">
    <property type="nucleotide sequence ID" value="NZ_JAPDOD010000029.1"/>
</dbReference>
<dbReference type="SUPFAM" id="SSF56281">
    <property type="entry name" value="Metallo-hydrolase/oxidoreductase"/>
    <property type="match status" value="1"/>
</dbReference>
<evidence type="ECO:0000259" key="1">
    <source>
        <dbReference type="SMART" id="SM00849"/>
    </source>
</evidence>
<evidence type="ECO:0000313" key="3">
    <source>
        <dbReference type="Proteomes" id="UP001149140"/>
    </source>
</evidence>
<name>A0A9X3N377_9ACTN</name>
<dbReference type="Proteomes" id="UP001149140">
    <property type="component" value="Unassembled WGS sequence"/>
</dbReference>
<proteinExistence type="predicted"/>